<dbReference type="RefSeq" id="XP_023174661.2">
    <property type="nucleotide sequence ID" value="XM_023318893.2"/>
</dbReference>
<dbReference type="KEGG" id="dhe:111602006"/>
<evidence type="ECO:0000256" key="1">
    <source>
        <dbReference type="SAM" id="MobiDB-lite"/>
    </source>
</evidence>
<protein>
    <submittedName>
        <fullName evidence="3">Uncharacterized protein LOC111602006</fullName>
    </submittedName>
</protein>
<dbReference type="AlphaFoldDB" id="A0A6J1M1G8"/>
<name>A0A6J1M1G8_DROHY</name>
<gene>
    <name evidence="3" type="primary">LOC111602006</name>
</gene>
<dbReference type="OrthoDB" id="7860046at2759"/>
<sequence length="251" mass="29058">MKALCKFLSLDIGSKLADFFDISCEADATTGPGSSSRYSVNPVECLSYTIRHKYPKRLVTYDAEARCEPRNIRSSDITTPADTIRPDCQKRKKPSRQIDTDAELLSKCCEPFNLKEKYTKKHLRQLELRAKALYQLADQKQSNCAENTAKPSWECLSPSQKLRFHWKALTGHELRSTPYANFREIFITRYLKEGSQINVRQLSTVVRRTWLNLKSDQRLPFNLHALLYHVCSGTLDPFDHCAVRVLLNRWR</sequence>
<dbReference type="OMA" id="DHCAVRV"/>
<keyword evidence="2" id="KW-1185">Reference proteome</keyword>
<evidence type="ECO:0000313" key="3">
    <source>
        <dbReference type="RefSeq" id="XP_023174661.2"/>
    </source>
</evidence>
<organism evidence="2 3">
    <name type="scientific">Drosophila hydei</name>
    <name type="common">Fruit fly</name>
    <dbReference type="NCBI Taxonomy" id="7224"/>
    <lineage>
        <taxon>Eukaryota</taxon>
        <taxon>Metazoa</taxon>
        <taxon>Ecdysozoa</taxon>
        <taxon>Arthropoda</taxon>
        <taxon>Hexapoda</taxon>
        <taxon>Insecta</taxon>
        <taxon>Pterygota</taxon>
        <taxon>Neoptera</taxon>
        <taxon>Endopterygota</taxon>
        <taxon>Diptera</taxon>
        <taxon>Brachycera</taxon>
        <taxon>Muscomorpha</taxon>
        <taxon>Ephydroidea</taxon>
        <taxon>Drosophilidae</taxon>
        <taxon>Drosophila</taxon>
    </lineage>
</organism>
<dbReference type="GeneID" id="111602006"/>
<dbReference type="Proteomes" id="UP000504633">
    <property type="component" value="Unplaced"/>
</dbReference>
<reference evidence="3" key="1">
    <citation type="submission" date="2025-08" db="UniProtKB">
        <authorList>
            <consortium name="RefSeq"/>
        </authorList>
    </citation>
    <scope>IDENTIFICATION</scope>
    <source>
        <strain evidence="3">15085-1641.00</strain>
        <tissue evidence="3">Whole body</tissue>
    </source>
</reference>
<evidence type="ECO:0000313" key="2">
    <source>
        <dbReference type="Proteomes" id="UP000504633"/>
    </source>
</evidence>
<proteinExistence type="predicted"/>
<feature type="region of interest" description="Disordered" evidence="1">
    <location>
        <begin position="76"/>
        <end position="95"/>
    </location>
</feature>
<accession>A0A6J1M1G8</accession>